<keyword evidence="7 9" id="KW-0234">DNA repair</keyword>
<accession>A0AB34JR79</accession>
<dbReference type="GO" id="GO:0017108">
    <property type="term" value="F:5'-flap endonuclease activity"/>
    <property type="evidence" value="ECO:0007669"/>
    <property type="project" value="TreeGrafter"/>
</dbReference>
<feature type="region of interest" description="Disordered" evidence="10">
    <location>
        <begin position="422"/>
        <end position="470"/>
    </location>
</feature>
<evidence type="ECO:0000256" key="6">
    <source>
        <dbReference type="ARBA" id="ARBA00022842"/>
    </source>
</evidence>
<keyword evidence="3 9" id="KW-0479">Metal-binding</keyword>
<dbReference type="EMBL" id="JBGBPQ010000005">
    <property type="protein sequence ID" value="KAL1523901.1"/>
    <property type="molecule type" value="Genomic_DNA"/>
</dbReference>
<name>A0AB34JR79_PRYPA</name>
<dbReference type="Pfam" id="PF00867">
    <property type="entry name" value="XPG_I"/>
    <property type="match status" value="1"/>
</dbReference>
<keyword evidence="9" id="KW-0267">Excision nuclease</keyword>
<evidence type="ECO:0000313" key="13">
    <source>
        <dbReference type="EMBL" id="KAL1523901.1"/>
    </source>
</evidence>
<keyword evidence="6 9" id="KW-0460">Magnesium</keyword>
<dbReference type="SMART" id="SM00279">
    <property type="entry name" value="HhH2"/>
    <property type="match status" value="1"/>
</dbReference>
<dbReference type="GO" id="GO:0003677">
    <property type="term" value="F:DNA binding"/>
    <property type="evidence" value="ECO:0007669"/>
    <property type="project" value="UniProtKB-UniRule"/>
</dbReference>
<evidence type="ECO:0000256" key="5">
    <source>
        <dbReference type="ARBA" id="ARBA00022801"/>
    </source>
</evidence>
<organism evidence="13 14">
    <name type="scientific">Prymnesium parvum</name>
    <name type="common">Toxic golden alga</name>
    <dbReference type="NCBI Taxonomy" id="97485"/>
    <lineage>
        <taxon>Eukaryota</taxon>
        <taxon>Haptista</taxon>
        <taxon>Haptophyta</taxon>
        <taxon>Prymnesiophyceae</taxon>
        <taxon>Prymnesiales</taxon>
        <taxon>Prymnesiaceae</taxon>
        <taxon>Prymnesium</taxon>
    </lineage>
</organism>
<dbReference type="GO" id="GO:0046872">
    <property type="term" value="F:metal ion binding"/>
    <property type="evidence" value="ECO:0007669"/>
    <property type="project" value="UniProtKB-UniRule"/>
</dbReference>
<evidence type="ECO:0000256" key="4">
    <source>
        <dbReference type="ARBA" id="ARBA00022763"/>
    </source>
</evidence>
<comment type="similarity">
    <text evidence="9">Belongs to the XPG/RAD2 endonuclease family. EXO1 subfamily.</text>
</comment>
<reference evidence="13 14" key="1">
    <citation type="journal article" date="2024" name="Science">
        <title>Giant polyketide synthase enzymes in the biosynthesis of giant marine polyether toxins.</title>
        <authorList>
            <person name="Fallon T.R."/>
            <person name="Shende V.V."/>
            <person name="Wierzbicki I.H."/>
            <person name="Pendleton A.L."/>
            <person name="Watervoot N.F."/>
            <person name="Auber R.P."/>
            <person name="Gonzalez D.J."/>
            <person name="Wisecaver J.H."/>
            <person name="Moore B.S."/>
        </authorList>
    </citation>
    <scope>NUCLEOTIDE SEQUENCE [LARGE SCALE GENOMIC DNA]</scope>
    <source>
        <strain evidence="13 14">12B1</strain>
    </source>
</reference>
<evidence type="ECO:0000259" key="11">
    <source>
        <dbReference type="SMART" id="SM00484"/>
    </source>
</evidence>
<dbReference type="InterPro" id="IPR006086">
    <property type="entry name" value="XPG-I_dom"/>
</dbReference>
<dbReference type="SUPFAM" id="SSF47807">
    <property type="entry name" value="5' to 3' exonuclease, C-terminal subdomain"/>
    <property type="match status" value="1"/>
</dbReference>
<dbReference type="Gene3D" id="3.40.50.1010">
    <property type="entry name" value="5'-nuclease"/>
    <property type="match status" value="1"/>
</dbReference>
<dbReference type="EC" id="3.1.-.-" evidence="9"/>
<feature type="domain" description="XPG N-terminal" evidence="12">
    <location>
        <begin position="24"/>
        <end position="121"/>
    </location>
</feature>
<dbReference type="InterPro" id="IPR029060">
    <property type="entry name" value="PIN-like_dom_sf"/>
</dbReference>
<dbReference type="PROSITE" id="PS00842">
    <property type="entry name" value="XPG_2"/>
    <property type="match status" value="1"/>
</dbReference>
<dbReference type="SUPFAM" id="SSF88723">
    <property type="entry name" value="PIN domain-like"/>
    <property type="match status" value="1"/>
</dbReference>
<dbReference type="FunFam" id="1.10.150.20:FF:000011">
    <property type="entry name" value="exonuclease 1"/>
    <property type="match status" value="1"/>
</dbReference>
<dbReference type="InterPro" id="IPR006085">
    <property type="entry name" value="XPG_DNA_repair_N"/>
</dbReference>
<dbReference type="Pfam" id="PF00752">
    <property type="entry name" value="XPG_N"/>
    <property type="match status" value="1"/>
</dbReference>
<comment type="caution">
    <text evidence="13">The sequence shown here is derived from an EMBL/GenBank/DDBJ whole genome shotgun (WGS) entry which is preliminary data.</text>
</comment>
<keyword evidence="9" id="KW-0238">DNA-binding</keyword>
<feature type="region of interest" description="Disordered" evidence="10">
    <location>
        <begin position="504"/>
        <end position="652"/>
    </location>
</feature>
<keyword evidence="9" id="KW-0228">DNA excision</keyword>
<dbReference type="CDD" id="cd09857">
    <property type="entry name" value="PIN_EXO1"/>
    <property type="match status" value="1"/>
</dbReference>
<keyword evidence="9" id="KW-0269">Exonuclease</keyword>
<evidence type="ECO:0000256" key="9">
    <source>
        <dbReference type="RuleBase" id="RU910737"/>
    </source>
</evidence>
<dbReference type="InterPro" id="IPR006084">
    <property type="entry name" value="XPG/Rad2"/>
</dbReference>
<dbReference type="AlphaFoldDB" id="A0AB34JR79"/>
<feature type="compositionally biased region" description="Pro residues" evidence="10">
    <location>
        <begin position="375"/>
        <end position="387"/>
    </location>
</feature>
<feature type="compositionally biased region" description="Low complexity" evidence="10">
    <location>
        <begin position="504"/>
        <end position="520"/>
    </location>
</feature>
<keyword evidence="4 9" id="KW-0227">DNA damage</keyword>
<comment type="cofactor">
    <cofactor evidence="9">
        <name>Mg(2+)</name>
        <dbReference type="ChEBI" id="CHEBI:18420"/>
    </cofactor>
    <text evidence="9">Binds 2 magnesium ions per subunit. They probably participate in the reaction catalyzed by the enzyme. May bind an additional third magnesium ion after substrate binding.</text>
</comment>
<proteinExistence type="inferred from homology"/>
<evidence type="ECO:0000256" key="8">
    <source>
        <dbReference type="ARBA" id="ARBA00023242"/>
    </source>
</evidence>
<feature type="domain" description="XPG-I" evidence="11">
    <location>
        <begin position="160"/>
        <end position="230"/>
    </location>
</feature>
<keyword evidence="5 9" id="KW-0378">Hydrolase</keyword>
<dbReference type="InterPro" id="IPR008918">
    <property type="entry name" value="HhH2"/>
</dbReference>
<evidence type="ECO:0000256" key="10">
    <source>
        <dbReference type="SAM" id="MobiDB-lite"/>
    </source>
</evidence>
<dbReference type="PANTHER" id="PTHR11081:SF8">
    <property type="entry name" value="EXONUCLEASE 1"/>
    <property type="match status" value="1"/>
</dbReference>
<dbReference type="GO" id="GO:0006281">
    <property type="term" value="P:DNA repair"/>
    <property type="evidence" value="ECO:0007669"/>
    <property type="project" value="UniProtKB-UniRule"/>
</dbReference>
<dbReference type="Proteomes" id="UP001515480">
    <property type="component" value="Unassembled WGS sequence"/>
</dbReference>
<dbReference type="InterPro" id="IPR044752">
    <property type="entry name" value="PIN-like_EXO1"/>
</dbReference>
<protein>
    <recommendedName>
        <fullName evidence="9">Exonuclease 1</fullName>
        <ecNumber evidence="9">3.1.-.-</ecNumber>
    </recommendedName>
</protein>
<comment type="subcellular location">
    <subcellularLocation>
        <location evidence="1 9">Nucleus</location>
    </subcellularLocation>
</comment>
<dbReference type="SMART" id="SM00484">
    <property type="entry name" value="XPGI"/>
    <property type="match status" value="1"/>
</dbReference>
<keyword evidence="14" id="KW-1185">Reference proteome</keyword>
<dbReference type="CDD" id="cd09901">
    <property type="entry name" value="H3TH_FEN1-like"/>
    <property type="match status" value="1"/>
</dbReference>
<evidence type="ECO:0000256" key="7">
    <source>
        <dbReference type="ARBA" id="ARBA00023204"/>
    </source>
</evidence>
<evidence type="ECO:0000256" key="1">
    <source>
        <dbReference type="ARBA" id="ARBA00004123"/>
    </source>
</evidence>
<feature type="compositionally biased region" description="Low complexity" evidence="10">
    <location>
        <begin position="427"/>
        <end position="442"/>
    </location>
</feature>
<dbReference type="InterPro" id="IPR036279">
    <property type="entry name" value="5-3_exonuclease_C_sf"/>
</dbReference>
<evidence type="ECO:0000256" key="3">
    <source>
        <dbReference type="ARBA" id="ARBA00022723"/>
    </source>
</evidence>
<dbReference type="InterPro" id="IPR019974">
    <property type="entry name" value="XPG_CS"/>
</dbReference>
<gene>
    <name evidence="13" type="ORF">AB1Y20_018820</name>
</gene>
<evidence type="ECO:0000256" key="2">
    <source>
        <dbReference type="ARBA" id="ARBA00022722"/>
    </source>
</evidence>
<keyword evidence="8 9" id="KW-0539">Nucleus</keyword>
<dbReference type="FunFam" id="3.40.50.1010:FF:000002">
    <property type="entry name" value="Exonuclease 1, putative"/>
    <property type="match status" value="1"/>
</dbReference>
<feature type="region of interest" description="Disordered" evidence="10">
    <location>
        <begin position="365"/>
        <end position="403"/>
    </location>
</feature>
<evidence type="ECO:0000259" key="12">
    <source>
        <dbReference type="SMART" id="SM00485"/>
    </source>
</evidence>
<evidence type="ECO:0000313" key="14">
    <source>
        <dbReference type="Proteomes" id="UP001515480"/>
    </source>
</evidence>
<dbReference type="GO" id="GO:0035312">
    <property type="term" value="F:5'-3' DNA exonuclease activity"/>
    <property type="evidence" value="ECO:0007669"/>
    <property type="project" value="UniProtKB-UniRule"/>
</dbReference>
<dbReference type="PRINTS" id="PR00853">
    <property type="entry name" value="XPGRADSUPER"/>
</dbReference>
<feature type="compositionally biased region" description="Basic and acidic residues" evidence="10">
    <location>
        <begin position="558"/>
        <end position="569"/>
    </location>
</feature>
<dbReference type="SMART" id="SM00485">
    <property type="entry name" value="XPGN"/>
    <property type="match status" value="1"/>
</dbReference>
<keyword evidence="2 9" id="KW-0540">Nuclease</keyword>
<dbReference type="GO" id="GO:0005634">
    <property type="term" value="C:nucleus"/>
    <property type="evidence" value="ECO:0007669"/>
    <property type="project" value="UniProtKB-SubCell"/>
</dbReference>
<sequence length="710" mass="76377">MGIQGALPPLPPRRNPHPQPHFPAVHGLLPFLDGAAVPVHVSTFAGQRCAIDGYAWLHRGAKACALEMVKGMRCDAFVQYCMRLVELLVRNGLTPLVVFDGARLPAKAATEEARHASRARAVVSARELLSAGQRDRAMELFHQAVDVTPAHAKQLILALRSRGVESLVAPYEADAQMALLARRGDVHLVVTEDSDLLAFGCPAVLYKMDREGNGRLLRRDDLASLRACNSEQGALLFSPWQDWDERLFLDMCILSGCDYLPSLHGVGLKTAHRLLKRHGSAERVVRVLQMEGKESPQGGFDVYLAQLRRARETFHHQRVYDPLESRVLPLTPPPEGAPPMPHCGADLPAALAVEICERASRHPQTHEPLYAPGEAPLPEPFPLPASRPPDDEAPPFPAEAATPSPACRCPVVSPYTARPLAEPPAPFTSSPAAAPAAPFPSARLPTDTDPPSSRKLGKRGAEPMRPLLQPNLRGLFRVPSAHKAPRGAGGCRCRYANSSALNALVSSEPSRAPDAPPASRRPLDRIPPPAARSRFFPGHAASSDGKRQPSSTASPVAEGERHASSDGKRQPSSTSSPVAEAERHASSAPAEQGRLSPTEVERLTPSTASDGERQGEELLAAYSFSPRGRARGGAENQPPRGAAPKASPASCHADRRAEICAAIFAEREAMARSKADGWRCSPRAAQRRMSASVSLDSFAFDAASLPRRRP</sequence>
<comment type="function">
    <text evidence="9">5'-&gt;3' double-stranded DNA exonuclease which may also possess a cryptic 3'-&gt;5' double-stranded DNA exonuclease activity. Functions in DNA mismatch repair.</text>
</comment>
<dbReference type="Gene3D" id="1.10.150.20">
    <property type="entry name" value="5' to 3' exonuclease, C-terminal subdomain"/>
    <property type="match status" value="1"/>
</dbReference>
<dbReference type="PANTHER" id="PTHR11081">
    <property type="entry name" value="FLAP ENDONUCLEASE FAMILY MEMBER"/>
    <property type="match status" value="1"/>
</dbReference>